<evidence type="ECO:0000256" key="7">
    <source>
        <dbReference type="ARBA" id="ARBA00022723"/>
    </source>
</evidence>
<keyword evidence="10" id="KW-0677">Repeat</keyword>
<evidence type="ECO:0000256" key="14">
    <source>
        <dbReference type="SAM" id="MobiDB-lite"/>
    </source>
</evidence>
<keyword evidence="8 10" id="KW-0862">Zinc</keyword>
<feature type="binding site" evidence="10">
    <location>
        <position position="686"/>
    </location>
    <ligand>
        <name>Zn(2+)</name>
        <dbReference type="ChEBI" id="CHEBI:29105"/>
        <note>catalytic</note>
    </ligand>
</feature>
<comment type="catalytic activity">
    <reaction evidence="10">
        <text>5-methyltetrahydropteroyltri-L-glutamate + L-homocysteine = tetrahydropteroyltri-L-glutamate + L-methionine</text>
        <dbReference type="Rhea" id="RHEA:21196"/>
        <dbReference type="ChEBI" id="CHEBI:57844"/>
        <dbReference type="ChEBI" id="CHEBI:58140"/>
        <dbReference type="ChEBI" id="CHEBI:58199"/>
        <dbReference type="ChEBI" id="CHEBI:58207"/>
        <dbReference type="EC" id="2.1.1.14"/>
    </reaction>
</comment>
<dbReference type="Pfam" id="PF08267">
    <property type="entry name" value="Meth_synt_1"/>
    <property type="match status" value="1"/>
</dbReference>
<protein>
    <recommendedName>
        <fullName evidence="10">5-methyltetrahydropteroyltriglutamate--homocysteine methyltransferase</fullName>
        <ecNumber evidence="10">2.1.1.14</ecNumber>
    </recommendedName>
    <alternativeName>
        <fullName evidence="10">Cobalamin-independent methionine synthase</fullName>
    </alternativeName>
    <alternativeName>
        <fullName evidence="10">Methionine synthase, vitamin-B12 independent isozyme</fullName>
    </alternativeName>
</protein>
<feature type="binding site" evidence="10 11">
    <location>
        <begin position="536"/>
        <end position="537"/>
    </location>
    <ligand>
        <name>5-methyltetrahydropteroyltri-L-glutamate</name>
        <dbReference type="ChEBI" id="CHEBI:58207"/>
    </ligand>
</feature>
<evidence type="ECO:0000313" key="18">
    <source>
        <dbReference type="Proteomes" id="UP000427716"/>
    </source>
</evidence>
<feature type="binding site" evidence="10 11">
    <location>
        <begin position="452"/>
        <end position="454"/>
    </location>
    <ligand>
        <name>L-methionine</name>
        <dbReference type="ChEBI" id="CHEBI:57844"/>
    </ligand>
</feature>
<reference evidence="17 18" key="1">
    <citation type="submission" date="2019-11" db="EMBL/GenBank/DDBJ databases">
        <authorList>
            <person name="Zhang J."/>
            <person name="Sun C."/>
        </authorList>
    </citation>
    <scope>NUCLEOTIDE SEQUENCE [LARGE SCALE GENOMIC DNA]</scope>
    <source>
        <strain evidence="18">sp2</strain>
    </source>
</reference>
<keyword evidence="18" id="KW-1185">Reference proteome</keyword>
<comment type="function">
    <text evidence="1 10">Catalyzes the transfer of a methyl group from 5-methyltetrahydrofolate to homocysteine resulting in methionine formation.</text>
</comment>
<evidence type="ECO:0000259" key="16">
    <source>
        <dbReference type="Pfam" id="PF08267"/>
    </source>
</evidence>
<dbReference type="PANTHER" id="PTHR30519">
    <property type="entry name" value="5-METHYLTETRAHYDROPTEROYLTRIGLUTAMATE--HOMOCYSTEINE METHYLTRANSFERASE"/>
    <property type="match status" value="1"/>
</dbReference>
<dbReference type="EMBL" id="CP046415">
    <property type="protein sequence ID" value="QGT78668.1"/>
    <property type="molecule type" value="Genomic_DNA"/>
</dbReference>
<comment type="similarity">
    <text evidence="3 10">Belongs to the vitamin-B12 independent methionine synthase family.</text>
</comment>
<dbReference type="AlphaFoldDB" id="A0A6I6D193"/>
<evidence type="ECO:0000256" key="11">
    <source>
        <dbReference type="PIRSR" id="PIRSR000382-1"/>
    </source>
</evidence>
<feature type="binding site" evidence="12">
    <location>
        <position position="747"/>
    </location>
    <ligand>
        <name>Zn(2+)</name>
        <dbReference type="ChEBI" id="CHEBI:29105"/>
        <label>1</label>
        <note>catalytic</note>
    </ligand>
</feature>
<keyword evidence="9 10" id="KW-0486">Methionine biosynthesis</keyword>
<evidence type="ECO:0000256" key="1">
    <source>
        <dbReference type="ARBA" id="ARBA00002777"/>
    </source>
</evidence>
<feature type="domain" description="Cobalamin-independent methionine synthase MetE C-terminal/archaeal" evidence="15">
    <location>
        <begin position="447"/>
        <end position="769"/>
    </location>
</feature>
<feature type="binding site" evidence="10">
    <location>
        <position position="664"/>
    </location>
    <ligand>
        <name>Zn(2+)</name>
        <dbReference type="ChEBI" id="CHEBI:29105"/>
        <note>catalytic</note>
    </ligand>
</feature>
<sequence length="783" mass="86879">MTAATIPPATHTPFTNKLVTHTLGFPRIGQNRALKWALEDHWRGTSDRVALHETARQVRDDSRRWHREAGITRPACGDFTFYDGMADLCLLFGQAPQRFGDRPNDLDSLFALARGQQGEQGSLAPLAMTKWFDTNYHYLVPELDAARPFRLDAGRLLEEIKESLADDPSSKPVLIGPLTFLWLSGGASREERLTRAPELAHAYAALLSEITALGAEWVQLDEPILGLDLPADWLAAFEPVYHRVKTPGLRLMLASYFAPIDGRLSLLAGLPIDGLHVDASSGGELEAIADRLPAFKVLSAGVLDGRSIWRADLAALLDRLEPLHRRLGDRLWLAPSCSLLHLPLDAGEEAEADTALPPALVENLSFARQKLVELQLLARGLAEGRDAIAAEIEAATAARQRLAALPGRRDDARRERLSRSLDREPARRHAYPDRARAQQARLRLPAFPTTTIGSFPQTDEIRSTRRAHRRGEIDTNAYERAMRASIADTIAEQEALGLDVLVHGEPERNDMVEYFGQQLDGFAFTRAGWVQSYGSRCVKPPIIWGDVARARPLTVEWSRYAQSLTDRPVKGMLTGPVTMLSWSFVRDDLSREAVAYQLAAVLREEVADLCAAGIAAIQVDEPAFREGLPLRRAGWDGYLDWAVRAFRFATALAPTDVQIHTHMCYSEFNDIIAAIAALDADVITIETTRSNMKLLDAFAEFEYPNEIGPGVWDIHSPLIPSVAEMVDRLELALDKVPADRLWVNPDCGLKTRGWEEVRAGLRNLVAAAHELRERARIRSSRAG</sequence>
<feature type="region of interest" description="Disordered" evidence="14">
    <location>
        <begin position="405"/>
        <end position="435"/>
    </location>
</feature>
<dbReference type="InterPro" id="IPR038071">
    <property type="entry name" value="UROD/MetE-like_sf"/>
</dbReference>
<dbReference type="PIRSF" id="PIRSF000382">
    <property type="entry name" value="MeTrfase_B12_ind"/>
    <property type="match status" value="1"/>
</dbReference>
<proteinExistence type="inferred from homology"/>
<dbReference type="GO" id="GO:0009086">
    <property type="term" value="P:methionine biosynthetic process"/>
    <property type="evidence" value="ECO:0007669"/>
    <property type="project" value="UniProtKB-UniRule"/>
</dbReference>
<dbReference type="HAMAP" id="MF_00172">
    <property type="entry name" value="Meth_synth"/>
    <property type="match status" value="1"/>
</dbReference>
<keyword evidence="6 10" id="KW-0808">Transferase</keyword>
<feature type="binding site" evidence="10 11">
    <location>
        <position position="620"/>
    </location>
    <ligand>
        <name>L-methionine</name>
        <dbReference type="ChEBI" id="CHEBI:57844"/>
    </ligand>
</feature>
<evidence type="ECO:0000256" key="10">
    <source>
        <dbReference type="HAMAP-Rule" id="MF_00172"/>
    </source>
</evidence>
<feature type="binding site" evidence="10 11">
    <location>
        <position position="582"/>
    </location>
    <ligand>
        <name>5-methyltetrahydropteroyltri-L-glutamate</name>
        <dbReference type="ChEBI" id="CHEBI:58207"/>
    </ligand>
</feature>
<dbReference type="Proteomes" id="UP000427716">
    <property type="component" value="Chromosome"/>
</dbReference>
<gene>
    <name evidence="10 17" type="primary">metE</name>
    <name evidence="17" type="ORF">GM160_07025</name>
</gene>
<feature type="binding site" evidence="10">
    <location>
        <position position="130"/>
    </location>
    <ligand>
        <name>5-methyltetrahydropteroyltri-L-glutamate</name>
        <dbReference type="ChEBI" id="CHEBI:58207"/>
    </ligand>
</feature>
<evidence type="ECO:0000256" key="6">
    <source>
        <dbReference type="ARBA" id="ARBA00022679"/>
    </source>
</evidence>
<evidence type="ECO:0000256" key="5">
    <source>
        <dbReference type="ARBA" id="ARBA00022605"/>
    </source>
</evidence>
<feature type="binding site" evidence="10">
    <location>
        <position position="662"/>
    </location>
    <ligand>
        <name>Zn(2+)</name>
        <dbReference type="ChEBI" id="CHEBI:29105"/>
        <note>catalytic</note>
    </ligand>
</feature>
<dbReference type="GO" id="GO:0032259">
    <property type="term" value="P:methylation"/>
    <property type="evidence" value="ECO:0007669"/>
    <property type="project" value="UniProtKB-KW"/>
</dbReference>
<comment type="cofactor">
    <cofactor evidence="12">
        <name>Zn(2+)</name>
        <dbReference type="ChEBI" id="CHEBI:29105"/>
    </cofactor>
    <text evidence="12">Binds 2 Zn(2+) ions per subunit.</text>
</comment>
<comment type="cofactor">
    <cofactor evidence="10">
        <name>Zn(2+)</name>
        <dbReference type="ChEBI" id="CHEBI:29105"/>
    </cofactor>
    <text evidence="10">Binds 1 zinc ion per subunit.</text>
</comment>
<feature type="domain" description="Cobalamin-independent methionine synthase MetE N-terminal" evidence="16">
    <location>
        <begin position="20"/>
        <end position="326"/>
    </location>
</feature>
<dbReference type="GO" id="GO:0008270">
    <property type="term" value="F:zinc ion binding"/>
    <property type="evidence" value="ECO:0007669"/>
    <property type="project" value="InterPro"/>
</dbReference>
<evidence type="ECO:0000256" key="8">
    <source>
        <dbReference type="ARBA" id="ARBA00022833"/>
    </source>
</evidence>
<evidence type="ECO:0000256" key="9">
    <source>
        <dbReference type="ARBA" id="ARBA00023167"/>
    </source>
</evidence>
<dbReference type="Pfam" id="PF01717">
    <property type="entry name" value="Meth_synt_2"/>
    <property type="match status" value="1"/>
</dbReference>
<dbReference type="GO" id="GO:0003871">
    <property type="term" value="F:5-methyltetrahydropteroyltriglutamate-homocysteine S-methyltransferase activity"/>
    <property type="evidence" value="ECO:0007669"/>
    <property type="project" value="UniProtKB-UniRule"/>
</dbReference>
<evidence type="ECO:0000256" key="3">
    <source>
        <dbReference type="ARBA" id="ARBA00009553"/>
    </source>
</evidence>
<comment type="pathway">
    <text evidence="2 10">Amino-acid biosynthesis; L-methionine biosynthesis via de novo pathway; L-methionine from L-homocysteine (MetE route): step 1/1.</text>
</comment>
<feature type="binding site" evidence="10 11">
    <location>
        <position position="620"/>
    </location>
    <ligand>
        <name>L-homocysteine</name>
        <dbReference type="ChEBI" id="CHEBI:58199"/>
    </ligand>
</feature>
<organism evidence="17 18">
    <name type="scientific">Guyparkeria halophila</name>
    <dbReference type="NCBI Taxonomy" id="47960"/>
    <lineage>
        <taxon>Bacteria</taxon>
        <taxon>Pseudomonadati</taxon>
        <taxon>Pseudomonadota</taxon>
        <taxon>Gammaproteobacteria</taxon>
        <taxon>Chromatiales</taxon>
        <taxon>Thioalkalibacteraceae</taxon>
        <taxon>Guyparkeria</taxon>
    </lineage>
</organism>
<dbReference type="CDD" id="cd03312">
    <property type="entry name" value="CIMS_N_terminal_like"/>
    <property type="match status" value="1"/>
</dbReference>
<keyword evidence="7 10" id="KW-0479">Metal-binding</keyword>
<name>A0A6I6D193_9GAMM</name>
<dbReference type="EC" id="2.1.1.14" evidence="10"/>
<feature type="binding site" evidence="10">
    <location>
        <position position="747"/>
    </location>
    <ligand>
        <name>Zn(2+)</name>
        <dbReference type="ChEBI" id="CHEBI:29105"/>
        <note>catalytic</note>
    </ligand>
</feature>
<dbReference type="NCBIfam" id="TIGR01371">
    <property type="entry name" value="met_syn_B12ind"/>
    <property type="match status" value="1"/>
</dbReference>
<dbReference type="Gene3D" id="3.20.20.210">
    <property type="match status" value="2"/>
</dbReference>
<dbReference type="SUPFAM" id="SSF51726">
    <property type="entry name" value="UROD/MetE-like"/>
    <property type="match status" value="2"/>
</dbReference>
<feature type="binding site" evidence="10">
    <location>
        <position position="626"/>
    </location>
    <ligand>
        <name>5-methyltetrahydropteroyltri-L-glutamate</name>
        <dbReference type="ChEBI" id="CHEBI:58207"/>
    </ligand>
</feature>
<evidence type="ECO:0000256" key="2">
    <source>
        <dbReference type="ARBA" id="ARBA00004681"/>
    </source>
</evidence>
<dbReference type="InterPro" id="IPR013215">
    <property type="entry name" value="Cbl-indep_Met_Synth_N"/>
</dbReference>
<evidence type="ECO:0000256" key="12">
    <source>
        <dbReference type="PIRSR" id="PIRSR000382-2"/>
    </source>
</evidence>
<dbReference type="KEGG" id="ghl:GM160_07025"/>
<keyword evidence="5 10" id="KW-0028">Amino-acid biosynthesis</keyword>
<evidence type="ECO:0000313" key="17">
    <source>
        <dbReference type="EMBL" id="QGT78668.1"/>
    </source>
</evidence>
<dbReference type="InterPro" id="IPR002629">
    <property type="entry name" value="Met_Synth_C/arc"/>
</dbReference>
<evidence type="ECO:0000259" key="15">
    <source>
        <dbReference type="Pfam" id="PF01717"/>
    </source>
</evidence>
<feature type="binding site" evidence="12">
    <location>
        <position position="662"/>
    </location>
    <ligand>
        <name>Zn(2+)</name>
        <dbReference type="ChEBI" id="CHEBI:29105"/>
        <label>2</label>
    </ligand>
</feature>
<feature type="active site" description="Proton donor" evidence="10 13">
    <location>
        <position position="715"/>
    </location>
</feature>
<keyword evidence="4 10" id="KW-0489">Methyltransferase</keyword>
<evidence type="ECO:0000256" key="4">
    <source>
        <dbReference type="ARBA" id="ARBA00022603"/>
    </source>
</evidence>
<evidence type="ECO:0000256" key="13">
    <source>
        <dbReference type="PIRSR" id="PIRSR000382-3"/>
    </source>
</evidence>
<feature type="binding site" evidence="11">
    <location>
        <position position="135"/>
    </location>
    <ligand>
        <name>5-methyltetrahydropteroyltri-L-glutamate</name>
        <dbReference type="ChEBI" id="CHEBI:58207"/>
    </ligand>
</feature>
<dbReference type="CDD" id="cd03311">
    <property type="entry name" value="CIMS_C_terminal_like"/>
    <property type="match status" value="1"/>
</dbReference>
<dbReference type="InterPro" id="IPR006276">
    <property type="entry name" value="Cobalamin-indep_Met_synthase"/>
</dbReference>
<accession>A0A6I6D193</accession>
<dbReference type="NCBIfam" id="NF003556">
    <property type="entry name" value="PRK05222.1"/>
    <property type="match status" value="1"/>
</dbReference>
<feature type="binding site" evidence="12">
    <location>
        <position position="686"/>
    </location>
    <ligand>
        <name>Zn(2+)</name>
        <dbReference type="ChEBI" id="CHEBI:29105"/>
        <label>1</label>
        <note>catalytic</note>
    </ligand>
</feature>
<feature type="binding site" evidence="10 11">
    <location>
        <position position="505"/>
    </location>
    <ligand>
        <name>L-methionine</name>
        <dbReference type="ChEBI" id="CHEBI:57844"/>
    </ligand>
</feature>
<dbReference type="RefSeq" id="WP_156574159.1">
    <property type="nucleotide sequence ID" value="NZ_CP046415.1"/>
</dbReference>
<feature type="binding site" evidence="10 11">
    <location>
        <begin position="452"/>
        <end position="454"/>
    </location>
    <ligand>
        <name>L-homocysteine</name>
        <dbReference type="ChEBI" id="CHEBI:58199"/>
    </ligand>
</feature>
<feature type="compositionally biased region" description="Basic and acidic residues" evidence="14">
    <location>
        <begin position="407"/>
        <end position="435"/>
    </location>
</feature>
<feature type="binding site" evidence="11">
    <location>
        <position position="35"/>
    </location>
    <ligand>
        <name>5-methyltetrahydropteroyltri-L-glutamate</name>
        <dbReference type="ChEBI" id="CHEBI:58207"/>
    </ligand>
</feature>
<dbReference type="UniPathway" id="UPA00051">
    <property type="reaction ID" value="UER00082"/>
</dbReference>
<feature type="binding site" evidence="12">
    <location>
        <position position="664"/>
    </location>
    <ligand>
        <name>Zn(2+)</name>
        <dbReference type="ChEBI" id="CHEBI:29105"/>
        <label>1</label>
        <note>catalytic</note>
    </ligand>
</feature>
<feature type="binding site" evidence="10">
    <location>
        <position position="505"/>
    </location>
    <ligand>
        <name>L-homocysteine</name>
        <dbReference type="ChEBI" id="CHEBI:58199"/>
    </ligand>
</feature>
<comment type="caution">
    <text evidence="10">Lacks conserved residue(s) required for the propagation of feature annotation.</text>
</comment>